<evidence type="ECO:0000256" key="2">
    <source>
        <dbReference type="ARBA" id="ARBA00023125"/>
    </source>
</evidence>
<dbReference type="Proteomes" id="UP000092932">
    <property type="component" value="Chromosome"/>
</dbReference>
<dbReference type="GO" id="GO:0000976">
    <property type="term" value="F:transcription cis-regulatory region binding"/>
    <property type="evidence" value="ECO:0007669"/>
    <property type="project" value="TreeGrafter"/>
</dbReference>
<sequence>MRRTRVTSFDVAEAAGVSQSTVSRALAGSPSITEETRARVEAAAATLGYHVDARAARLRSGRTGTLAVVVVGRAGFDPTRVSGFHYALLGSTCAAAAECGYQSLVSFQSEQGSFSWNYVAQGQADGLVVMGTSVNRAAWNDLLETAPEGPVAVWGAPFDDDRWVRASNFEGAVMAVERLVSAGYRRIGFLGTVDSEHPQFAERYEGYRDTLVRHGLPVSDPLEVLGDDRVAGGRDAIARLLAAKQPPDAVFAANDAIALGALEALDREGVRVPEDFGVIGFDGLAAGVHSHPPLTTIEPDFAEAGRALVSRICDPDEEPTRRVPVRLIERGSVRAPR</sequence>
<dbReference type="InterPro" id="IPR010982">
    <property type="entry name" value="Lambda_DNA-bd_dom_sf"/>
</dbReference>
<keyword evidence="6" id="KW-1185">Reference proteome</keyword>
<dbReference type="EMBL" id="CP016591">
    <property type="protein sequence ID" value="ANY21183.1"/>
    <property type="molecule type" value="Genomic_DNA"/>
</dbReference>
<dbReference type="Gene3D" id="1.10.260.40">
    <property type="entry name" value="lambda repressor-like DNA-binding domains"/>
    <property type="match status" value="1"/>
</dbReference>
<dbReference type="PANTHER" id="PTHR30146">
    <property type="entry name" value="LACI-RELATED TRANSCRIPTIONAL REPRESSOR"/>
    <property type="match status" value="1"/>
</dbReference>
<dbReference type="CDD" id="cd01392">
    <property type="entry name" value="HTH_LacI"/>
    <property type="match status" value="1"/>
</dbReference>
<dbReference type="SUPFAM" id="SSF53822">
    <property type="entry name" value="Periplasmic binding protein-like I"/>
    <property type="match status" value="1"/>
</dbReference>
<keyword evidence="1" id="KW-0805">Transcription regulation</keyword>
<dbReference type="InterPro" id="IPR046335">
    <property type="entry name" value="LacI/GalR-like_sensor"/>
</dbReference>
<evidence type="ECO:0000259" key="4">
    <source>
        <dbReference type="PROSITE" id="PS50932"/>
    </source>
</evidence>
<organism evidence="5 6">
    <name type="scientific">Tsuneonella dongtanensis</name>
    <dbReference type="NCBI Taxonomy" id="692370"/>
    <lineage>
        <taxon>Bacteria</taxon>
        <taxon>Pseudomonadati</taxon>
        <taxon>Pseudomonadota</taxon>
        <taxon>Alphaproteobacteria</taxon>
        <taxon>Sphingomonadales</taxon>
        <taxon>Erythrobacteraceae</taxon>
        <taxon>Tsuneonella</taxon>
    </lineage>
</organism>
<reference evidence="5 6" key="1">
    <citation type="submission" date="2016-07" db="EMBL/GenBank/DDBJ databases">
        <title>Complete genome sequence of Altererythrobacter dongtanensis KCTC 22672, a type strain with esterase isolated from tidal flat.</title>
        <authorList>
            <person name="Cheng H."/>
            <person name="Wu Y.-H."/>
            <person name="Zhou P."/>
            <person name="Huo Y.-Y."/>
            <person name="Wang C.-S."/>
            <person name="Xu X.-W."/>
        </authorList>
    </citation>
    <scope>NUCLEOTIDE SEQUENCE [LARGE SCALE GENOMIC DNA]</scope>
    <source>
        <strain evidence="5 6">KCTC 22672</strain>
    </source>
</reference>
<dbReference type="PANTHER" id="PTHR30146:SF120">
    <property type="entry name" value="ALANINE RACEMASE"/>
    <property type="match status" value="1"/>
</dbReference>
<dbReference type="KEGG" id="ado:A6F68_02691"/>
<dbReference type="PATRIC" id="fig|692370.5.peg.2701"/>
<dbReference type="GO" id="GO:0003700">
    <property type="term" value="F:DNA-binding transcription factor activity"/>
    <property type="evidence" value="ECO:0007669"/>
    <property type="project" value="TreeGrafter"/>
</dbReference>
<dbReference type="SUPFAM" id="SSF47413">
    <property type="entry name" value="lambda repressor-like DNA-binding domains"/>
    <property type="match status" value="1"/>
</dbReference>
<gene>
    <name evidence="5" type="primary">rbsR</name>
    <name evidence="5" type="ORF">A6F68_02691</name>
</gene>
<dbReference type="STRING" id="692370.A6F68_02691"/>
<keyword evidence="3" id="KW-0804">Transcription</keyword>
<evidence type="ECO:0000256" key="1">
    <source>
        <dbReference type="ARBA" id="ARBA00023015"/>
    </source>
</evidence>
<protein>
    <submittedName>
        <fullName evidence="5">Ribose operon repressor</fullName>
    </submittedName>
</protein>
<feature type="domain" description="HTH lacI-type" evidence="4">
    <location>
        <begin position="6"/>
        <end position="60"/>
    </location>
</feature>
<dbReference type="SMART" id="SM00354">
    <property type="entry name" value="HTH_LACI"/>
    <property type="match status" value="1"/>
</dbReference>
<name>A0A1B2AGA4_9SPHN</name>
<keyword evidence="2" id="KW-0238">DNA-binding</keyword>
<evidence type="ECO:0000313" key="5">
    <source>
        <dbReference type="EMBL" id="ANY21183.1"/>
    </source>
</evidence>
<dbReference type="Gene3D" id="3.40.50.2300">
    <property type="match status" value="2"/>
</dbReference>
<dbReference type="Pfam" id="PF13377">
    <property type="entry name" value="Peripla_BP_3"/>
    <property type="match status" value="1"/>
</dbReference>
<evidence type="ECO:0000256" key="3">
    <source>
        <dbReference type="ARBA" id="ARBA00023163"/>
    </source>
</evidence>
<dbReference type="AlphaFoldDB" id="A0A1B2AGA4"/>
<evidence type="ECO:0000313" key="6">
    <source>
        <dbReference type="Proteomes" id="UP000092932"/>
    </source>
</evidence>
<accession>A0A1B2AGA4</accession>
<dbReference type="InterPro" id="IPR000843">
    <property type="entry name" value="HTH_LacI"/>
</dbReference>
<dbReference type="InterPro" id="IPR028082">
    <property type="entry name" value="Peripla_BP_I"/>
</dbReference>
<dbReference type="PROSITE" id="PS50932">
    <property type="entry name" value="HTH_LACI_2"/>
    <property type="match status" value="1"/>
</dbReference>
<proteinExistence type="predicted"/>
<dbReference type="Pfam" id="PF00356">
    <property type="entry name" value="LacI"/>
    <property type="match status" value="1"/>
</dbReference>